<evidence type="ECO:0000256" key="1">
    <source>
        <dbReference type="SAM" id="MobiDB-lite"/>
    </source>
</evidence>
<feature type="region of interest" description="Disordered" evidence="1">
    <location>
        <begin position="228"/>
        <end position="248"/>
    </location>
</feature>
<dbReference type="EMBL" id="LCWV01000011">
    <property type="protein sequence ID" value="PWI69886.1"/>
    <property type="molecule type" value="Genomic_DNA"/>
</dbReference>
<name>A0A2U3E5X8_PURLI</name>
<accession>A0A2U3E5X8</accession>
<reference evidence="2 3" key="1">
    <citation type="journal article" date="2016" name="Front. Microbiol.">
        <title>Genome and transcriptome sequences reveal the specific parasitism of the nematophagous Purpureocillium lilacinum 36-1.</title>
        <authorList>
            <person name="Xie J."/>
            <person name="Li S."/>
            <person name="Mo C."/>
            <person name="Xiao X."/>
            <person name="Peng D."/>
            <person name="Wang G."/>
            <person name="Xiao Y."/>
        </authorList>
    </citation>
    <scope>NUCLEOTIDE SEQUENCE [LARGE SCALE GENOMIC DNA]</scope>
    <source>
        <strain evidence="2 3">36-1</strain>
    </source>
</reference>
<proteinExistence type="predicted"/>
<comment type="caution">
    <text evidence="2">The sequence shown here is derived from an EMBL/GenBank/DDBJ whole genome shotgun (WGS) entry which is preliminary data.</text>
</comment>
<dbReference type="AlphaFoldDB" id="A0A2U3E5X8"/>
<evidence type="ECO:0000313" key="3">
    <source>
        <dbReference type="Proteomes" id="UP000245956"/>
    </source>
</evidence>
<gene>
    <name evidence="2" type="ORF">PCL_00798</name>
</gene>
<protein>
    <submittedName>
        <fullName evidence="2">Uncharacterized protein</fullName>
    </submittedName>
</protein>
<evidence type="ECO:0000313" key="2">
    <source>
        <dbReference type="EMBL" id="PWI69886.1"/>
    </source>
</evidence>
<sequence length="451" mass="51353">MSGNERRASPHTVSDNKTVSFGCNFTQHVDILVYPEQYHHWLKQICACATEAGLLNHLENKAQRPVPASTKQVNFDKERAVLNSLIFDSVGVKLKDEVAQRLNQNLGVARPADIIRAVRLTIISPAFYYHALDNFMQFRQLYDSAEDPVFRLRLLHRDWDFLKACEMGTSDDVYVSVVRRYLERTPYAEGFRVEVTEHAALGELTAEYVRAWLRHSLLSIEQSLKQENDRSTPVMADETSASSLKTSTGGGLALESTVETQEFGNKFLKWLRQLRKCTQDAGLLEYLEDTVARPQKRGVEQVEFDRKRAIVNNTIFGSLGGHVQQEVADSLKGRLTSVSPRDLIRQVNSAVIWPAKYYKLLSDFTGFTSLYELHGKEQEVLRELHDDWDLLKACERGVPDEIYIGVVIDLLAGASQDEDFFGDIWGDMENFDLTAKTVRTWLKAKFNLPEL</sequence>
<organism evidence="2 3">
    <name type="scientific">Purpureocillium lilacinum</name>
    <name type="common">Paecilomyces lilacinus</name>
    <dbReference type="NCBI Taxonomy" id="33203"/>
    <lineage>
        <taxon>Eukaryota</taxon>
        <taxon>Fungi</taxon>
        <taxon>Dikarya</taxon>
        <taxon>Ascomycota</taxon>
        <taxon>Pezizomycotina</taxon>
        <taxon>Sordariomycetes</taxon>
        <taxon>Hypocreomycetidae</taxon>
        <taxon>Hypocreales</taxon>
        <taxon>Ophiocordycipitaceae</taxon>
        <taxon>Purpureocillium</taxon>
    </lineage>
</organism>
<dbReference type="Proteomes" id="UP000245956">
    <property type="component" value="Unassembled WGS sequence"/>
</dbReference>